<name>A0AAE1FPF0_PETCI</name>
<dbReference type="EMBL" id="JAWQEG010001594">
    <property type="protein sequence ID" value="KAK3878037.1"/>
    <property type="molecule type" value="Genomic_DNA"/>
</dbReference>
<accession>A0AAE1FPF0</accession>
<reference evidence="1" key="1">
    <citation type="submission" date="2023-10" db="EMBL/GenBank/DDBJ databases">
        <title>Genome assemblies of two species of porcelain crab, Petrolisthes cinctipes and Petrolisthes manimaculis (Anomura: Porcellanidae).</title>
        <authorList>
            <person name="Angst P."/>
        </authorList>
    </citation>
    <scope>NUCLEOTIDE SEQUENCE</scope>
    <source>
        <strain evidence="1">PB745_01</strain>
        <tissue evidence="1">Gill</tissue>
    </source>
</reference>
<dbReference type="AlphaFoldDB" id="A0AAE1FPF0"/>
<comment type="caution">
    <text evidence="1">The sequence shown here is derived from an EMBL/GenBank/DDBJ whole genome shotgun (WGS) entry which is preliminary data.</text>
</comment>
<protein>
    <submittedName>
        <fullName evidence="1">Uncharacterized protein</fullName>
    </submittedName>
</protein>
<evidence type="ECO:0000313" key="2">
    <source>
        <dbReference type="Proteomes" id="UP001286313"/>
    </source>
</evidence>
<evidence type="ECO:0000313" key="1">
    <source>
        <dbReference type="EMBL" id="KAK3878037.1"/>
    </source>
</evidence>
<organism evidence="1 2">
    <name type="scientific">Petrolisthes cinctipes</name>
    <name type="common">Flat porcelain crab</name>
    <dbReference type="NCBI Taxonomy" id="88211"/>
    <lineage>
        <taxon>Eukaryota</taxon>
        <taxon>Metazoa</taxon>
        <taxon>Ecdysozoa</taxon>
        <taxon>Arthropoda</taxon>
        <taxon>Crustacea</taxon>
        <taxon>Multicrustacea</taxon>
        <taxon>Malacostraca</taxon>
        <taxon>Eumalacostraca</taxon>
        <taxon>Eucarida</taxon>
        <taxon>Decapoda</taxon>
        <taxon>Pleocyemata</taxon>
        <taxon>Anomura</taxon>
        <taxon>Galatheoidea</taxon>
        <taxon>Porcellanidae</taxon>
        <taxon>Petrolisthes</taxon>
    </lineage>
</organism>
<sequence>MVVEKRRKAREEGKVSEDDNLQWWQVTTRTMTQSLSVIVAVALLDSLPSSLSVAGDATLRQLTNKVL</sequence>
<proteinExistence type="predicted"/>
<dbReference type="Proteomes" id="UP001286313">
    <property type="component" value="Unassembled WGS sequence"/>
</dbReference>
<gene>
    <name evidence="1" type="ORF">Pcinc_017297</name>
</gene>
<keyword evidence="2" id="KW-1185">Reference proteome</keyword>